<feature type="compositionally biased region" description="Pro residues" evidence="1">
    <location>
        <begin position="32"/>
        <end position="41"/>
    </location>
</feature>
<proteinExistence type="predicted"/>
<feature type="region of interest" description="Disordered" evidence="1">
    <location>
        <begin position="20"/>
        <end position="109"/>
    </location>
</feature>
<evidence type="ECO:0000313" key="3">
    <source>
        <dbReference type="Proteomes" id="UP000541558"/>
    </source>
</evidence>
<feature type="region of interest" description="Disordered" evidence="1">
    <location>
        <begin position="186"/>
        <end position="232"/>
    </location>
</feature>
<dbReference type="OrthoDB" id="3233824at2759"/>
<comment type="caution">
    <text evidence="2">The sequence shown here is derived from an EMBL/GenBank/DDBJ whole genome shotgun (WGS) entry which is preliminary data.</text>
</comment>
<feature type="compositionally biased region" description="Low complexity" evidence="1">
    <location>
        <begin position="42"/>
        <end position="51"/>
    </location>
</feature>
<protein>
    <submittedName>
        <fullName evidence="2">Uncharacterized protein</fullName>
    </submittedName>
</protein>
<accession>A0A8H5C1L3</accession>
<feature type="compositionally biased region" description="Polar residues" evidence="1">
    <location>
        <begin position="94"/>
        <end position="105"/>
    </location>
</feature>
<sequence length="264" mass="28548">MSTPLPSFVELMASLGLEQKPAAAVDPTEPTLSPPSSPKIPSPVKAKSSPSLREVASRQRTTRFSPYTSGNTSTRRGSVSSTSSYSSSSRGNSPIQETFGPQSTAPRARRSRNALCLNIYGSTSDLMPANMPISTYVRRKTPATTPTSPTFPQDTGSDATSDIPMTLTIPVLPTLLPNSASSEAFPITPKDLDATFPDRLSPRMPKRSLNRKPSPEYLSEHHAKGRARGNSHCQPYFTGVRISTASRYSLNEQFMRKDALVDTA</sequence>
<dbReference type="EMBL" id="JAACJK010000109">
    <property type="protein sequence ID" value="KAF5333500.1"/>
    <property type="molecule type" value="Genomic_DNA"/>
</dbReference>
<evidence type="ECO:0000256" key="1">
    <source>
        <dbReference type="SAM" id="MobiDB-lite"/>
    </source>
</evidence>
<evidence type="ECO:0000313" key="2">
    <source>
        <dbReference type="EMBL" id="KAF5333500.1"/>
    </source>
</evidence>
<reference evidence="2 3" key="1">
    <citation type="journal article" date="2020" name="ISME J.">
        <title>Uncovering the hidden diversity of litter-decomposition mechanisms in mushroom-forming fungi.</title>
        <authorList>
            <person name="Floudas D."/>
            <person name="Bentzer J."/>
            <person name="Ahren D."/>
            <person name="Johansson T."/>
            <person name="Persson P."/>
            <person name="Tunlid A."/>
        </authorList>
    </citation>
    <scope>NUCLEOTIDE SEQUENCE [LARGE SCALE GENOMIC DNA]</scope>
    <source>
        <strain evidence="2 3">CBS 175.51</strain>
    </source>
</reference>
<dbReference type="AlphaFoldDB" id="A0A8H5C1L3"/>
<keyword evidence="3" id="KW-1185">Reference proteome</keyword>
<dbReference type="Proteomes" id="UP000541558">
    <property type="component" value="Unassembled WGS sequence"/>
</dbReference>
<name>A0A8H5C1L3_9AGAR</name>
<gene>
    <name evidence="2" type="ORF">D9611_002326</name>
</gene>
<feature type="compositionally biased region" description="Low complexity" evidence="1">
    <location>
        <begin position="67"/>
        <end position="93"/>
    </location>
</feature>
<organism evidence="2 3">
    <name type="scientific">Ephemerocybe angulata</name>
    <dbReference type="NCBI Taxonomy" id="980116"/>
    <lineage>
        <taxon>Eukaryota</taxon>
        <taxon>Fungi</taxon>
        <taxon>Dikarya</taxon>
        <taxon>Basidiomycota</taxon>
        <taxon>Agaricomycotina</taxon>
        <taxon>Agaricomycetes</taxon>
        <taxon>Agaricomycetidae</taxon>
        <taxon>Agaricales</taxon>
        <taxon>Agaricineae</taxon>
        <taxon>Psathyrellaceae</taxon>
        <taxon>Ephemerocybe</taxon>
    </lineage>
</organism>